<gene>
    <name evidence="2" type="ORF">BDV40DRAFT_259265</name>
</gene>
<name>A0A5N6V299_ASPTM</name>
<dbReference type="EMBL" id="ML738603">
    <property type="protein sequence ID" value="KAE8165034.1"/>
    <property type="molecule type" value="Genomic_DNA"/>
</dbReference>
<dbReference type="Proteomes" id="UP000326950">
    <property type="component" value="Unassembled WGS sequence"/>
</dbReference>
<dbReference type="OrthoDB" id="10021397at2759"/>
<evidence type="ECO:0000313" key="2">
    <source>
        <dbReference type="EMBL" id="KAE8165034.1"/>
    </source>
</evidence>
<dbReference type="AlphaFoldDB" id="A0A5N6V299"/>
<proteinExistence type="predicted"/>
<keyword evidence="3" id="KW-1185">Reference proteome</keyword>
<feature type="transmembrane region" description="Helical" evidence="1">
    <location>
        <begin position="33"/>
        <end position="51"/>
    </location>
</feature>
<reference evidence="2 3" key="1">
    <citation type="submission" date="2019-04" db="EMBL/GenBank/DDBJ databases">
        <title>Friends and foes A comparative genomics study of 23 Aspergillus species from section Flavi.</title>
        <authorList>
            <consortium name="DOE Joint Genome Institute"/>
            <person name="Kjaerbolling I."/>
            <person name="Vesth T."/>
            <person name="Frisvad J.C."/>
            <person name="Nybo J.L."/>
            <person name="Theobald S."/>
            <person name="Kildgaard S."/>
            <person name="Isbrandt T."/>
            <person name="Kuo A."/>
            <person name="Sato A."/>
            <person name="Lyhne E.K."/>
            <person name="Kogle M.E."/>
            <person name="Wiebenga A."/>
            <person name="Kun R.S."/>
            <person name="Lubbers R.J."/>
            <person name="Makela M.R."/>
            <person name="Barry K."/>
            <person name="Chovatia M."/>
            <person name="Clum A."/>
            <person name="Daum C."/>
            <person name="Haridas S."/>
            <person name="He G."/>
            <person name="LaButti K."/>
            <person name="Lipzen A."/>
            <person name="Mondo S."/>
            <person name="Riley R."/>
            <person name="Salamov A."/>
            <person name="Simmons B.A."/>
            <person name="Magnuson J.K."/>
            <person name="Henrissat B."/>
            <person name="Mortensen U.H."/>
            <person name="Larsen T.O."/>
            <person name="Devries R.P."/>
            <person name="Grigoriev I.V."/>
            <person name="Machida M."/>
            <person name="Baker S.E."/>
            <person name="Andersen M.R."/>
        </authorList>
    </citation>
    <scope>NUCLEOTIDE SEQUENCE [LARGE SCALE GENOMIC DNA]</scope>
    <source>
        <strain evidence="2 3">CBS 117626</strain>
    </source>
</reference>
<accession>A0A5N6V299</accession>
<organism evidence="2 3">
    <name type="scientific">Aspergillus tamarii</name>
    <dbReference type="NCBI Taxonomy" id="41984"/>
    <lineage>
        <taxon>Eukaryota</taxon>
        <taxon>Fungi</taxon>
        <taxon>Dikarya</taxon>
        <taxon>Ascomycota</taxon>
        <taxon>Pezizomycotina</taxon>
        <taxon>Eurotiomycetes</taxon>
        <taxon>Eurotiomycetidae</taxon>
        <taxon>Eurotiales</taxon>
        <taxon>Aspergillaceae</taxon>
        <taxon>Aspergillus</taxon>
        <taxon>Aspergillus subgen. Circumdati</taxon>
    </lineage>
</organism>
<protein>
    <submittedName>
        <fullName evidence="2">Uncharacterized protein</fullName>
    </submittedName>
</protein>
<evidence type="ECO:0000256" key="1">
    <source>
        <dbReference type="SAM" id="Phobius"/>
    </source>
</evidence>
<sequence>MIVIIFLFKNPECQKVTDEPFFTKIKQLNNMSLLIFTGSVVCLLLALHWGGRSCLVPASA</sequence>
<keyword evidence="1" id="KW-1133">Transmembrane helix</keyword>
<evidence type="ECO:0000313" key="3">
    <source>
        <dbReference type="Proteomes" id="UP000326950"/>
    </source>
</evidence>
<keyword evidence="1" id="KW-0472">Membrane</keyword>
<keyword evidence="1" id="KW-0812">Transmembrane</keyword>